<dbReference type="AlphaFoldDB" id="A0AAE1N618"/>
<comment type="subcellular location">
    <subcellularLocation>
        <location evidence="1">Membrane</location>
        <topology evidence="1">Multi-pass membrane protein</topology>
    </subcellularLocation>
</comment>
<dbReference type="Proteomes" id="UP001293593">
    <property type="component" value="Unassembled WGS sequence"/>
</dbReference>
<accession>A0AAE1N618</accession>
<feature type="transmembrane region" description="Helical" evidence="6">
    <location>
        <begin position="7"/>
        <end position="29"/>
    </location>
</feature>
<keyword evidence="4 6" id="KW-1133">Transmembrane helix</keyword>
<evidence type="ECO:0000256" key="6">
    <source>
        <dbReference type="SAM" id="Phobius"/>
    </source>
</evidence>
<keyword evidence="5 6" id="KW-0472">Membrane</keyword>
<feature type="transmembrane region" description="Helical" evidence="6">
    <location>
        <begin position="233"/>
        <end position="253"/>
    </location>
</feature>
<name>A0AAE1N618_9FABA</name>
<evidence type="ECO:0000256" key="3">
    <source>
        <dbReference type="ARBA" id="ARBA00022692"/>
    </source>
</evidence>
<evidence type="ECO:0000256" key="2">
    <source>
        <dbReference type="ARBA" id="ARBA00006840"/>
    </source>
</evidence>
<dbReference type="GO" id="GO:0016020">
    <property type="term" value="C:membrane"/>
    <property type="evidence" value="ECO:0007669"/>
    <property type="project" value="UniProtKB-SubCell"/>
</dbReference>
<dbReference type="EMBL" id="JAWXYG010000001">
    <property type="protein sequence ID" value="KAK4283948.1"/>
    <property type="molecule type" value="Genomic_DNA"/>
</dbReference>
<evidence type="ECO:0000256" key="5">
    <source>
        <dbReference type="ARBA" id="ARBA00023136"/>
    </source>
</evidence>
<keyword evidence="3 6" id="KW-0812">Transmembrane</keyword>
<dbReference type="Pfam" id="PF00335">
    <property type="entry name" value="Tetraspanin"/>
    <property type="match status" value="1"/>
</dbReference>
<dbReference type="PANTHER" id="PTHR32191">
    <property type="entry name" value="TETRASPANIN-8-RELATED"/>
    <property type="match status" value="1"/>
</dbReference>
<organism evidence="7 8">
    <name type="scientific">Acacia crassicarpa</name>
    <name type="common">northern wattle</name>
    <dbReference type="NCBI Taxonomy" id="499986"/>
    <lineage>
        <taxon>Eukaryota</taxon>
        <taxon>Viridiplantae</taxon>
        <taxon>Streptophyta</taxon>
        <taxon>Embryophyta</taxon>
        <taxon>Tracheophyta</taxon>
        <taxon>Spermatophyta</taxon>
        <taxon>Magnoliopsida</taxon>
        <taxon>eudicotyledons</taxon>
        <taxon>Gunneridae</taxon>
        <taxon>Pentapetalae</taxon>
        <taxon>rosids</taxon>
        <taxon>fabids</taxon>
        <taxon>Fabales</taxon>
        <taxon>Fabaceae</taxon>
        <taxon>Caesalpinioideae</taxon>
        <taxon>mimosoid clade</taxon>
        <taxon>Acacieae</taxon>
        <taxon>Acacia</taxon>
    </lineage>
</organism>
<sequence length="270" mass="30554">MGLSNNITAVVNFVALLASIPIIAAGIWLASKPDNECIHDFRWPVVVLGIMVLVVSLAGFLGAYFNRQSLLAFYLFCMALLILLLLFVLAFSFVVTSPDGSFRVPGRSFEEYNLEGFSAWLRNHVTSSERWHKISTCLAGSNVCTKLAEDYVTAYEFFNSNHISPLQSGCCKPPAACEYTYVNPVLWVNPANPMDNPDCYMWNNDQIQLCYNCNACKAGLLGNLRREWRRANMILLVALAVLVWVYIFACCAYKNARRESLFRHYKHGWF</sequence>
<comment type="caution">
    <text evidence="7">The sequence shown here is derived from an EMBL/GenBank/DDBJ whole genome shotgun (WGS) entry which is preliminary data.</text>
</comment>
<evidence type="ECO:0000313" key="7">
    <source>
        <dbReference type="EMBL" id="KAK4283948.1"/>
    </source>
</evidence>
<evidence type="ECO:0000256" key="4">
    <source>
        <dbReference type="ARBA" id="ARBA00022989"/>
    </source>
</evidence>
<dbReference type="InterPro" id="IPR044991">
    <property type="entry name" value="TET_plant"/>
</dbReference>
<evidence type="ECO:0008006" key="9">
    <source>
        <dbReference type="Google" id="ProtNLM"/>
    </source>
</evidence>
<reference evidence="7" key="1">
    <citation type="submission" date="2023-10" db="EMBL/GenBank/DDBJ databases">
        <title>Chromosome-level genome of the transformable northern wattle, Acacia crassicarpa.</title>
        <authorList>
            <person name="Massaro I."/>
            <person name="Sinha N.R."/>
            <person name="Poethig S."/>
            <person name="Leichty A.R."/>
        </authorList>
    </citation>
    <scope>NUCLEOTIDE SEQUENCE</scope>
    <source>
        <strain evidence="7">Acra3RX</strain>
        <tissue evidence="7">Leaf</tissue>
    </source>
</reference>
<keyword evidence="8" id="KW-1185">Reference proteome</keyword>
<gene>
    <name evidence="7" type="ORF">QN277_000845</name>
</gene>
<dbReference type="PRINTS" id="PR00259">
    <property type="entry name" value="TMFOUR"/>
</dbReference>
<feature type="transmembrane region" description="Helical" evidence="6">
    <location>
        <begin position="41"/>
        <end position="65"/>
    </location>
</feature>
<dbReference type="InterPro" id="IPR018499">
    <property type="entry name" value="Tetraspanin/Peripherin"/>
</dbReference>
<dbReference type="GO" id="GO:0009734">
    <property type="term" value="P:auxin-activated signaling pathway"/>
    <property type="evidence" value="ECO:0007669"/>
    <property type="project" value="InterPro"/>
</dbReference>
<evidence type="ECO:0000313" key="8">
    <source>
        <dbReference type="Proteomes" id="UP001293593"/>
    </source>
</evidence>
<evidence type="ECO:0000256" key="1">
    <source>
        <dbReference type="ARBA" id="ARBA00004141"/>
    </source>
</evidence>
<comment type="similarity">
    <text evidence="2">Belongs to the tetraspanin (TM4SF) family.</text>
</comment>
<proteinExistence type="inferred from homology"/>
<protein>
    <recommendedName>
        <fullName evidence="9">Tetraspanin-2</fullName>
    </recommendedName>
</protein>
<feature type="transmembrane region" description="Helical" evidence="6">
    <location>
        <begin position="72"/>
        <end position="95"/>
    </location>
</feature>